<reference evidence="2 3" key="1">
    <citation type="journal article" date="2014" name="Appl. Microbiol. Biotechnol.">
        <title>Transformable facultative thermophile Geobacillus stearothermophilus NUB3621 as a host strain for metabolic engineering.</title>
        <authorList>
            <person name="Blanchard K."/>
            <person name="Robic S."/>
            <person name="Matsumura I."/>
        </authorList>
    </citation>
    <scope>NUCLEOTIDE SEQUENCE [LARGE SCALE GENOMIC DNA]</scope>
    <source>
        <strain evidence="2 3">NUB3621</strain>
    </source>
</reference>
<sequence length="276" mass="33170">MEFSNKHKRRDLELPSQRQRLQTAIEQDLIHDQHVLAVFYGGSIGEGNTDIYSDIDLRIVVREEVFEEYRKNKKQRAMQWGNVLFFEDFPWTNYTIAHFDCFIKVDVFYYHPKMLHPSVWLQKIKIVYEKNGIMTDILKRSKTLSYEPTIEEIEIWRGKCFAYMHEAYRRVMRNELYYALHCVDNLRLLMAAAWYMEAGIQPNTIGDWAKIEGKRSKLADWQLFLLESWDCNRDAVKIMSVIKQMIPEFKRVHRSLCEKKKLEENEEWLDRILGMI</sequence>
<protein>
    <recommendedName>
        <fullName evidence="1">Polymerase nucleotidyl transferase domain-containing protein</fullName>
    </recommendedName>
</protein>
<feature type="domain" description="Polymerase nucleotidyl transferase" evidence="1">
    <location>
        <begin position="33"/>
        <end position="74"/>
    </location>
</feature>
<name>A0ABC9VE45_9BACL</name>
<evidence type="ECO:0000313" key="2">
    <source>
        <dbReference type="EMBL" id="EZP76733.1"/>
    </source>
</evidence>
<accession>A0ABC9VE45</accession>
<dbReference type="EMBL" id="AOTZ01000005">
    <property type="protein sequence ID" value="EZP76733.1"/>
    <property type="molecule type" value="Genomic_DNA"/>
</dbReference>
<organism evidence="2 3">
    <name type="scientific">Parageobacillus genomosp. 1</name>
    <dbReference type="NCBI Taxonomy" id="1295642"/>
    <lineage>
        <taxon>Bacteria</taxon>
        <taxon>Bacillati</taxon>
        <taxon>Bacillota</taxon>
        <taxon>Bacilli</taxon>
        <taxon>Bacillales</taxon>
        <taxon>Anoxybacillaceae</taxon>
        <taxon>Parageobacillus</taxon>
    </lineage>
</organism>
<dbReference type="SUPFAM" id="SSF81301">
    <property type="entry name" value="Nucleotidyltransferase"/>
    <property type="match status" value="1"/>
</dbReference>
<dbReference type="Proteomes" id="UP000023566">
    <property type="component" value="Chromosome"/>
</dbReference>
<gene>
    <name evidence="2" type="ORF">H839_09063</name>
</gene>
<dbReference type="AlphaFoldDB" id="A0ABC9VE45"/>
<evidence type="ECO:0000313" key="3">
    <source>
        <dbReference type="Proteomes" id="UP000023566"/>
    </source>
</evidence>
<dbReference type="InterPro" id="IPR002934">
    <property type="entry name" value="Polymerase_NTP_transf_dom"/>
</dbReference>
<evidence type="ECO:0000259" key="1">
    <source>
        <dbReference type="Pfam" id="PF01909"/>
    </source>
</evidence>
<dbReference type="Gene3D" id="3.30.460.10">
    <property type="entry name" value="Beta Polymerase, domain 2"/>
    <property type="match status" value="1"/>
</dbReference>
<comment type="caution">
    <text evidence="2">The sequence shown here is derived from an EMBL/GenBank/DDBJ whole genome shotgun (WGS) entry which is preliminary data.</text>
</comment>
<keyword evidence="3" id="KW-1185">Reference proteome</keyword>
<proteinExistence type="predicted"/>
<dbReference type="Pfam" id="PF01909">
    <property type="entry name" value="NTP_transf_2"/>
    <property type="match status" value="1"/>
</dbReference>
<dbReference type="InterPro" id="IPR043519">
    <property type="entry name" value="NT_sf"/>
</dbReference>